<reference evidence="2" key="1">
    <citation type="journal article" date="2019" name="Int. J. Syst. Evol. Microbiol.">
        <title>The Global Catalogue of Microorganisms (GCM) 10K type strain sequencing project: providing services to taxonomists for standard genome sequencing and annotation.</title>
        <authorList>
            <consortium name="The Broad Institute Genomics Platform"/>
            <consortium name="The Broad Institute Genome Sequencing Center for Infectious Disease"/>
            <person name="Wu L."/>
            <person name="Ma J."/>
        </authorList>
    </citation>
    <scope>NUCLEOTIDE SEQUENCE [LARGE SCALE GENOMIC DNA]</scope>
    <source>
        <strain evidence="2">KCTC 42986</strain>
    </source>
</reference>
<protein>
    <submittedName>
        <fullName evidence="1">Winged helix-turn-helix domain-containing protein</fullName>
    </submittedName>
</protein>
<dbReference type="RefSeq" id="WP_390325975.1">
    <property type="nucleotide sequence ID" value="NZ_JBHRTP010000024.1"/>
</dbReference>
<dbReference type="PANTHER" id="PTHR30528:SF0">
    <property type="entry name" value="CYTOPLASMIC PROTEIN"/>
    <property type="match status" value="1"/>
</dbReference>
<comment type="caution">
    <text evidence="1">The sequence shown here is derived from an EMBL/GenBank/DDBJ whole genome shotgun (WGS) entry which is preliminary data.</text>
</comment>
<accession>A0ABV7F2F3</accession>
<sequence length="413" mass="46668">MTDLRLSLRAARALHLAAQGLLQPRRKMAVKADVLAAIRNMGVLQIDTIHVVARSPYLVLWSRLGAYPQVWLEELLAESKLFEYWAHEASFVPIEDYALYRHRMIDPGSLGWKYSAEWMIERRKEVDAVIAHIRANGPARSVDFERADGAGGGWWAWKPEKRSLEILFTAGHLMIARRQNFQRVYDLAERILPDWDDQHLPPLPETRRRLLLQAVKAMGIAKASWIGDYFRTAKSQPTPNPESLVAEGALLRAQVDGWNAPVYIHPDHAALALAAAAGTLKPSVTSLLSPFDPVVWDRRRALELFGFDYRLECYTPAEKRRYGYFTLPILHRGALVGRLDAKAHRRDGVFEVKIVHLEPGVRVSQRLTDELAAALLRLAGWHGTPQVRVLLSDPPTFRAALTAAVDKKTEIAR</sequence>
<proteinExistence type="predicted"/>
<evidence type="ECO:0000313" key="2">
    <source>
        <dbReference type="Proteomes" id="UP001595530"/>
    </source>
</evidence>
<dbReference type="Proteomes" id="UP001595530">
    <property type="component" value="Unassembled WGS sequence"/>
</dbReference>
<dbReference type="EMBL" id="JBHRTP010000024">
    <property type="protein sequence ID" value="MFC3108176.1"/>
    <property type="molecule type" value="Genomic_DNA"/>
</dbReference>
<keyword evidence="2" id="KW-1185">Reference proteome</keyword>
<organism evidence="1 2">
    <name type="scientific">Undibacterium arcticum</name>
    <dbReference type="NCBI Taxonomy" id="1762892"/>
    <lineage>
        <taxon>Bacteria</taxon>
        <taxon>Pseudomonadati</taxon>
        <taxon>Pseudomonadota</taxon>
        <taxon>Betaproteobacteria</taxon>
        <taxon>Burkholderiales</taxon>
        <taxon>Oxalobacteraceae</taxon>
        <taxon>Undibacterium</taxon>
    </lineage>
</organism>
<dbReference type="Pfam" id="PF06224">
    <property type="entry name" value="AlkZ-like"/>
    <property type="match status" value="1"/>
</dbReference>
<gene>
    <name evidence="1" type="ORF">ACFOFO_09410</name>
</gene>
<evidence type="ECO:0000313" key="1">
    <source>
        <dbReference type="EMBL" id="MFC3108176.1"/>
    </source>
</evidence>
<dbReference type="PANTHER" id="PTHR30528">
    <property type="entry name" value="CYTOPLASMIC PROTEIN"/>
    <property type="match status" value="1"/>
</dbReference>
<name>A0ABV7F2F3_9BURK</name>
<dbReference type="InterPro" id="IPR009351">
    <property type="entry name" value="AlkZ-like"/>
</dbReference>